<gene>
    <name evidence="2" type="ORF">EJ03DRAFT_373990</name>
</gene>
<proteinExistence type="predicted"/>
<dbReference type="EMBL" id="ML995828">
    <property type="protein sequence ID" value="KAF2770161.1"/>
    <property type="molecule type" value="Genomic_DNA"/>
</dbReference>
<sequence length="276" mass="30352">MKLRRPLKHIASHTCKVSREADLLARLRPSDLRPALASIMAFTENAVPEGESRLGSERVTHSFDSDATEVTYATWEFWTSPPQGDFARLIPACDASKELFQQNVPDVEARKAAGTELFSDRFLHYENTTPEHAHSPLALSESTSASGRESLPPSATGQERPHVTGFYRLNMETPAPVNPGLGWRIGAGRSDLIIEIVLASRKQHKLLRGAHARLKRLPHGPLMALADNHEFFVGNDIVKPEGPGQPGQRSLGLRSTLHIAGLSYTVEMLSTEKAAR</sequence>
<feature type="region of interest" description="Disordered" evidence="1">
    <location>
        <begin position="129"/>
        <end position="161"/>
    </location>
</feature>
<accession>A0A6G1LB44</accession>
<reference evidence="2" key="1">
    <citation type="journal article" date="2020" name="Stud. Mycol.">
        <title>101 Dothideomycetes genomes: a test case for predicting lifestyles and emergence of pathogens.</title>
        <authorList>
            <person name="Haridas S."/>
            <person name="Albert R."/>
            <person name="Binder M."/>
            <person name="Bloem J."/>
            <person name="Labutti K."/>
            <person name="Salamov A."/>
            <person name="Andreopoulos B."/>
            <person name="Baker S."/>
            <person name="Barry K."/>
            <person name="Bills G."/>
            <person name="Bluhm B."/>
            <person name="Cannon C."/>
            <person name="Castanera R."/>
            <person name="Culley D."/>
            <person name="Daum C."/>
            <person name="Ezra D."/>
            <person name="Gonzalez J."/>
            <person name="Henrissat B."/>
            <person name="Kuo A."/>
            <person name="Liang C."/>
            <person name="Lipzen A."/>
            <person name="Lutzoni F."/>
            <person name="Magnuson J."/>
            <person name="Mondo S."/>
            <person name="Nolan M."/>
            <person name="Ohm R."/>
            <person name="Pangilinan J."/>
            <person name="Park H.-J."/>
            <person name="Ramirez L."/>
            <person name="Alfaro M."/>
            <person name="Sun H."/>
            <person name="Tritt A."/>
            <person name="Yoshinaga Y."/>
            <person name="Zwiers L.-H."/>
            <person name="Turgeon B."/>
            <person name="Goodwin S."/>
            <person name="Spatafora J."/>
            <person name="Crous P."/>
            <person name="Grigoriev I."/>
        </authorList>
    </citation>
    <scope>NUCLEOTIDE SEQUENCE</scope>
    <source>
        <strain evidence="2">CBS 116005</strain>
    </source>
</reference>
<evidence type="ECO:0000313" key="3">
    <source>
        <dbReference type="Proteomes" id="UP000799436"/>
    </source>
</evidence>
<keyword evidence="3" id="KW-1185">Reference proteome</keyword>
<organism evidence="2 3">
    <name type="scientific">Teratosphaeria nubilosa</name>
    <dbReference type="NCBI Taxonomy" id="161662"/>
    <lineage>
        <taxon>Eukaryota</taxon>
        <taxon>Fungi</taxon>
        <taxon>Dikarya</taxon>
        <taxon>Ascomycota</taxon>
        <taxon>Pezizomycotina</taxon>
        <taxon>Dothideomycetes</taxon>
        <taxon>Dothideomycetidae</taxon>
        <taxon>Mycosphaerellales</taxon>
        <taxon>Teratosphaeriaceae</taxon>
        <taxon>Teratosphaeria</taxon>
    </lineage>
</organism>
<protein>
    <submittedName>
        <fullName evidence="2">Uncharacterized protein</fullName>
    </submittedName>
</protein>
<evidence type="ECO:0000256" key="1">
    <source>
        <dbReference type="SAM" id="MobiDB-lite"/>
    </source>
</evidence>
<name>A0A6G1LB44_9PEZI</name>
<evidence type="ECO:0000313" key="2">
    <source>
        <dbReference type="EMBL" id="KAF2770161.1"/>
    </source>
</evidence>
<dbReference type="AlphaFoldDB" id="A0A6G1LB44"/>
<feature type="compositionally biased region" description="Polar residues" evidence="1">
    <location>
        <begin position="140"/>
        <end position="157"/>
    </location>
</feature>
<dbReference type="Proteomes" id="UP000799436">
    <property type="component" value="Unassembled WGS sequence"/>
</dbReference>